<gene>
    <name evidence="2" type="ORF">BCR36DRAFT_103306</name>
</gene>
<dbReference type="PANTHER" id="PTHR47883:SF12">
    <property type="entry name" value="SEA DOMAIN-CONTAINING PROTEIN"/>
    <property type="match status" value="1"/>
</dbReference>
<protein>
    <submittedName>
        <fullName evidence="2">Uncharacterized protein</fullName>
    </submittedName>
</protein>
<keyword evidence="3" id="KW-1185">Reference proteome</keyword>
<organism evidence="2 3">
    <name type="scientific">Piromyces finnis</name>
    <dbReference type="NCBI Taxonomy" id="1754191"/>
    <lineage>
        <taxon>Eukaryota</taxon>
        <taxon>Fungi</taxon>
        <taxon>Fungi incertae sedis</taxon>
        <taxon>Chytridiomycota</taxon>
        <taxon>Chytridiomycota incertae sedis</taxon>
        <taxon>Neocallimastigomycetes</taxon>
        <taxon>Neocallimastigales</taxon>
        <taxon>Neocallimastigaceae</taxon>
        <taxon>Piromyces</taxon>
    </lineage>
</organism>
<reference evidence="2 3" key="2">
    <citation type="submission" date="2016-08" db="EMBL/GenBank/DDBJ databases">
        <title>Pervasive Adenine N6-methylation of Active Genes in Fungi.</title>
        <authorList>
            <consortium name="DOE Joint Genome Institute"/>
            <person name="Mondo S.J."/>
            <person name="Dannebaum R.O."/>
            <person name="Kuo R.C."/>
            <person name="Labutti K."/>
            <person name="Haridas S."/>
            <person name="Kuo A."/>
            <person name="Salamov A."/>
            <person name="Ahrendt S.R."/>
            <person name="Lipzen A."/>
            <person name="Sullivan W."/>
            <person name="Andreopoulos W.B."/>
            <person name="Clum A."/>
            <person name="Lindquist E."/>
            <person name="Daum C."/>
            <person name="Ramamoorthy G.K."/>
            <person name="Gryganskyi A."/>
            <person name="Culley D."/>
            <person name="Magnuson J.K."/>
            <person name="James T.Y."/>
            <person name="O'Malley M.A."/>
            <person name="Stajich J.E."/>
            <person name="Spatafora J.W."/>
            <person name="Visel A."/>
            <person name="Grigoriev I.V."/>
        </authorList>
    </citation>
    <scope>NUCLEOTIDE SEQUENCE [LARGE SCALE GENOMIC DNA]</scope>
    <source>
        <strain evidence="3">finn</strain>
    </source>
</reference>
<dbReference type="EMBL" id="MCFH01000035">
    <property type="protein sequence ID" value="ORX46410.1"/>
    <property type="molecule type" value="Genomic_DNA"/>
</dbReference>
<dbReference type="STRING" id="1754191.A0A1Y1V3G9"/>
<evidence type="ECO:0000313" key="2">
    <source>
        <dbReference type="EMBL" id="ORX46410.1"/>
    </source>
</evidence>
<comment type="caution">
    <text evidence="2">The sequence shown here is derived from an EMBL/GenBank/DDBJ whole genome shotgun (WGS) entry which is preliminary data.</text>
</comment>
<reference evidence="2 3" key="1">
    <citation type="submission" date="2016-08" db="EMBL/GenBank/DDBJ databases">
        <title>Genomes of anaerobic fungi encode conserved fungal cellulosomes for biomass hydrolysis.</title>
        <authorList>
            <consortium name="DOE Joint Genome Institute"/>
            <person name="Haitjema C.H."/>
            <person name="Gilmore S.P."/>
            <person name="Henske J.K."/>
            <person name="Solomon K.V."/>
            <person name="De Groot R."/>
            <person name="Kuo A."/>
            <person name="Mondo S.J."/>
            <person name="Salamov A.A."/>
            <person name="Labutti K."/>
            <person name="Zhao Z."/>
            <person name="Chiniquy J."/>
            <person name="Barry K."/>
            <person name="Brewer H.M."/>
            <person name="Purvine S.O."/>
            <person name="Wright A.T."/>
            <person name="Boxma B."/>
            <person name="Van Alen T."/>
            <person name="Hackstein J.H."/>
            <person name="Baker S.E."/>
            <person name="Grigoriev I.V."/>
            <person name="O'Malley M.A."/>
        </authorList>
    </citation>
    <scope>NUCLEOTIDE SEQUENCE [LARGE SCALE GENOMIC DNA]</scope>
    <source>
        <strain evidence="3">finn</strain>
    </source>
</reference>
<name>A0A1Y1V3G9_9FUNG</name>
<dbReference type="PANTHER" id="PTHR47883">
    <property type="entry name" value="YIPPEE DOMAIN-CONTAINING PROTEIN"/>
    <property type="match status" value="1"/>
</dbReference>
<dbReference type="OrthoDB" id="9886755at2759"/>
<dbReference type="Proteomes" id="UP000193719">
    <property type="component" value="Unassembled WGS sequence"/>
</dbReference>
<proteinExistence type="predicted"/>
<dbReference type="AlphaFoldDB" id="A0A1Y1V3G9"/>
<accession>A0A1Y1V3G9</accession>
<sequence>MNQKLSNFSEKRKDNYIHKNILTVKGIININDIIINNVCLSTIINEKDIINHKVNMENVLIGYIENLVNNIKIFIISGYQRSYVNMGEYIELIEKIINTIKVLVHKSIYWDVLKTYRNIINYLLCIIKNSLDNNEGINSKIDMFTYLLLKLAKTISKYNEKCQTQYSELIDSLNKIVEYNPTVKSLINDLNENDSCLTSNEIIVLTFDKLVQFIDESLDDKFNQLKIGNSEDDNQCNNYNGNKNDRNLNQIINHNKIKNLSINKDDQFNDDNKSNNEKSEVEDESNIEKSEVEDESNIEKSEVEDESNIEKYEVEDESNNEKSEVEDESNIEKSEVEDESSIEKSEVEDESSIEKSEVEDESSIEKSEVEDESNNEKSEVEDESNNEKSEVEDESNIEKSEVEDESNIEKSEVEDESNIEKSEVEDESSIEKSEVEDESNIEKSEVEDESNIEKSEVEDESNNEKSEVEDESNISINEIRKTLFIYEYNITSKNNLQFINNINNVKVSSDE</sequence>
<feature type="compositionally biased region" description="Acidic residues" evidence="1">
    <location>
        <begin position="280"/>
        <end position="472"/>
    </location>
</feature>
<feature type="region of interest" description="Disordered" evidence="1">
    <location>
        <begin position="262"/>
        <end position="476"/>
    </location>
</feature>
<feature type="compositionally biased region" description="Basic and acidic residues" evidence="1">
    <location>
        <begin position="263"/>
        <end position="279"/>
    </location>
</feature>
<evidence type="ECO:0000313" key="3">
    <source>
        <dbReference type="Proteomes" id="UP000193719"/>
    </source>
</evidence>
<evidence type="ECO:0000256" key="1">
    <source>
        <dbReference type="SAM" id="MobiDB-lite"/>
    </source>
</evidence>